<evidence type="ECO:0000313" key="2">
    <source>
        <dbReference type="Proteomes" id="UP001054837"/>
    </source>
</evidence>
<dbReference type="Proteomes" id="UP001054837">
    <property type="component" value="Unassembled WGS sequence"/>
</dbReference>
<protein>
    <submittedName>
        <fullName evidence="1">Uncharacterized protein</fullName>
    </submittedName>
</protein>
<dbReference type="AlphaFoldDB" id="A0AAV4MW16"/>
<name>A0AAV4MW16_9ARAC</name>
<reference evidence="1 2" key="1">
    <citation type="submission" date="2021-06" db="EMBL/GenBank/DDBJ databases">
        <title>Caerostris darwini draft genome.</title>
        <authorList>
            <person name="Kono N."/>
            <person name="Arakawa K."/>
        </authorList>
    </citation>
    <scope>NUCLEOTIDE SEQUENCE [LARGE SCALE GENOMIC DNA]</scope>
</reference>
<evidence type="ECO:0000313" key="1">
    <source>
        <dbReference type="EMBL" id="GIX75551.1"/>
    </source>
</evidence>
<proteinExistence type="predicted"/>
<dbReference type="EMBL" id="BPLQ01000832">
    <property type="protein sequence ID" value="GIX75551.1"/>
    <property type="molecule type" value="Genomic_DNA"/>
</dbReference>
<sequence length="187" mass="21360">MVQDENSVRRYNKRSCHCSIRRYRGPNSRAVTGSRQIDLPYATVWKILLKMVFLYSYATGREEELKVTDHEKRSAFCLTFPVRVEIDSFLWKSSLFPCECVWAGVRKKLDSCEGGRPQEGAPGRVDWQAAGKGARKERMESNGDVERPELLAETSFDVLLYIYDLSKELAKSFKKILKGTSALPPTL</sequence>
<organism evidence="1 2">
    <name type="scientific">Caerostris darwini</name>
    <dbReference type="NCBI Taxonomy" id="1538125"/>
    <lineage>
        <taxon>Eukaryota</taxon>
        <taxon>Metazoa</taxon>
        <taxon>Ecdysozoa</taxon>
        <taxon>Arthropoda</taxon>
        <taxon>Chelicerata</taxon>
        <taxon>Arachnida</taxon>
        <taxon>Araneae</taxon>
        <taxon>Araneomorphae</taxon>
        <taxon>Entelegynae</taxon>
        <taxon>Araneoidea</taxon>
        <taxon>Araneidae</taxon>
        <taxon>Caerostris</taxon>
    </lineage>
</organism>
<accession>A0AAV4MW16</accession>
<gene>
    <name evidence="1" type="ORF">CDAR_574551</name>
</gene>
<keyword evidence="2" id="KW-1185">Reference proteome</keyword>
<comment type="caution">
    <text evidence="1">The sequence shown here is derived from an EMBL/GenBank/DDBJ whole genome shotgun (WGS) entry which is preliminary data.</text>
</comment>